<feature type="compositionally biased region" description="Polar residues" evidence="2">
    <location>
        <begin position="80"/>
        <end position="97"/>
    </location>
</feature>
<keyword evidence="1" id="KW-0175">Coiled coil</keyword>
<feature type="region of interest" description="Disordered" evidence="2">
    <location>
        <begin position="32"/>
        <end position="100"/>
    </location>
</feature>
<feature type="compositionally biased region" description="Low complexity" evidence="2">
    <location>
        <begin position="39"/>
        <end position="50"/>
    </location>
</feature>
<feature type="domain" description="Calponin-homology (CH)" evidence="3">
    <location>
        <begin position="363"/>
        <end position="471"/>
    </location>
</feature>
<organism evidence="4 5">
    <name type="scientific">Gnathostoma spinigerum</name>
    <dbReference type="NCBI Taxonomy" id="75299"/>
    <lineage>
        <taxon>Eukaryota</taxon>
        <taxon>Metazoa</taxon>
        <taxon>Ecdysozoa</taxon>
        <taxon>Nematoda</taxon>
        <taxon>Chromadorea</taxon>
        <taxon>Rhabditida</taxon>
        <taxon>Spirurina</taxon>
        <taxon>Gnathostomatomorpha</taxon>
        <taxon>Gnathostomatoidea</taxon>
        <taxon>Gnathostomatidae</taxon>
        <taxon>Gnathostoma</taxon>
    </lineage>
</organism>
<dbReference type="Proteomes" id="UP001608902">
    <property type="component" value="Unassembled WGS sequence"/>
</dbReference>
<evidence type="ECO:0000256" key="1">
    <source>
        <dbReference type="SAM" id="Coils"/>
    </source>
</evidence>
<reference evidence="4 5" key="1">
    <citation type="submission" date="2024-08" db="EMBL/GenBank/DDBJ databases">
        <title>Gnathostoma spinigerum genome.</title>
        <authorList>
            <person name="Gonzalez-Bertolin B."/>
            <person name="Monzon S."/>
            <person name="Zaballos A."/>
            <person name="Jimenez P."/>
            <person name="Dekumyoy P."/>
            <person name="Varona S."/>
            <person name="Cuesta I."/>
            <person name="Sumanam S."/>
            <person name="Adisakwattana P."/>
            <person name="Gasser R.B."/>
            <person name="Hernandez-Gonzalez A."/>
            <person name="Young N.D."/>
            <person name="Perteguer M.J."/>
        </authorList>
    </citation>
    <scope>NUCLEOTIDE SEQUENCE [LARGE SCALE GENOMIC DNA]</scope>
    <source>
        <strain evidence="4">AL3</strain>
        <tissue evidence="4">Liver</tissue>
    </source>
</reference>
<dbReference type="InterPro" id="IPR001715">
    <property type="entry name" value="CH_dom"/>
</dbReference>
<dbReference type="InterPro" id="IPR036872">
    <property type="entry name" value="CH_dom_sf"/>
</dbReference>
<dbReference type="EMBL" id="JBGFUD010000569">
    <property type="protein sequence ID" value="MFH4974799.1"/>
    <property type="molecule type" value="Genomic_DNA"/>
</dbReference>
<evidence type="ECO:0000256" key="2">
    <source>
        <dbReference type="SAM" id="MobiDB-lite"/>
    </source>
</evidence>
<comment type="caution">
    <text evidence="4">The sequence shown here is derived from an EMBL/GenBank/DDBJ whole genome shotgun (WGS) entry which is preliminary data.</text>
</comment>
<dbReference type="Pfam" id="PF00307">
    <property type="entry name" value="CH"/>
    <property type="match status" value="1"/>
</dbReference>
<dbReference type="SUPFAM" id="SSF47576">
    <property type="entry name" value="Calponin-homology domain, CH-domain"/>
    <property type="match status" value="1"/>
</dbReference>
<dbReference type="PANTHER" id="PTHR23167:SF46">
    <property type="entry name" value="EPS15 HOMOLOGY DOMAIN CONTAINING PROTEIN-BINDING PROTEIN 1, ISOFORM F"/>
    <property type="match status" value="1"/>
</dbReference>
<feature type="compositionally biased region" description="Basic residues" evidence="2">
    <location>
        <begin position="70"/>
        <end position="79"/>
    </location>
</feature>
<evidence type="ECO:0000259" key="3">
    <source>
        <dbReference type="PROSITE" id="PS50021"/>
    </source>
</evidence>
<dbReference type="AlphaFoldDB" id="A0ABD6E9H0"/>
<proteinExistence type="predicted"/>
<gene>
    <name evidence="4" type="ORF">AB6A40_001508</name>
</gene>
<dbReference type="SMART" id="SM00033">
    <property type="entry name" value="CH"/>
    <property type="match status" value="1"/>
</dbReference>
<evidence type="ECO:0000313" key="5">
    <source>
        <dbReference type="Proteomes" id="UP001608902"/>
    </source>
</evidence>
<dbReference type="InterPro" id="IPR050540">
    <property type="entry name" value="F-actin_Monoox_Mical"/>
</dbReference>
<dbReference type="PROSITE" id="PS50021">
    <property type="entry name" value="CH"/>
    <property type="match status" value="1"/>
</dbReference>
<keyword evidence="5" id="KW-1185">Reference proteome</keyword>
<dbReference type="Gene3D" id="1.10.418.10">
    <property type="entry name" value="Calponin-like domain"/>
    <property type="match status" value="1"/>
</dbReference>
<feature type="compositionally biased region" description="Polar residues" evidence="2">
    <location>
        <begin position="51"/>
        <end position="69"/>
    </location>
</feature>
<sequence length="472" mass="53425">MRRSSTFGSKVTLRARRQSKFPVTPIRSVLGRGSIRLQSSHSDAVKSSDSQTIHSSKSGDVSGANSARVNNRRLSKKRQSGFNRLRSTSESPATSTWMARHPQGTPYVINATPEASKSRVTDRLFKERRAHLELRKSLTDITEKLNSTHEELQAAGEELLEYRGALNVARSRVAVFSAENAALLEKTNILTQKLNESHRNELRLRSQLAQLSRSNGKENQKVSLNLPNEEQCARKFADERKKLILQLNSVKDENLALKNQIKVQRMEIEKLSDDNLKLRSSMQAQQDEWNQLQSDLLVAVKVANDFKLEAQEELARLMTKLNESNEKRKIANWQLQSSVTLEESCDTWKDVAWQRLMRKWDKGPRRNALLDWCKKVISPCHPAIHITNFSTSWADGLVLCCLLSALFPKKIIFDECRAMSPSDRIDAALRVGNSIGLTAPLKKEDFNLESGGAPKWAVIMEYVLNIYFVVSG</sequence>
<name>A0ABD6E9H0_9BILA</name>
<accession>A0ABD6E9H0</accession>
<feature type="coiled-coil region" evidence="1">
    <location>
        <begin position="233"/>
        <end position="327"/>
    </location>
</feature>
<protein>
    <recommendedName>
        <fullName evidence="3">Calponin-homology (CH) domain-containing protein</fullName>
    </recommendedName>
</protein>
<dbReference type="PANTHER" id="PTHR23167">
    <property type="entry name" value="CALPONIN HOMOLOGY DOMAIN-CONTAINING PROTEIN DDB_G0272472-RELATED"/>
    <property type="match status" value="1"/>
</dbReference>
<evidence type="ECO:0000313" key="4">
    <source>
        <dbReference type="EMBL" id="MFH4974799.1"/>
    </source>
</evidence>